<dbReference type="GO" id="GO:0005778">
    <property type="term" value="C:peroxisomal membrane"/>
    <property type="evidence" value="ECO:0007669"/>
    <property type="project" value="UniProtKB-ARBA"/>
</dbReference>
<dbReference type="FunCoup" id="A0A2J6SYG1">
    <property type="interactions" value="67"/>
</dbReference>
<sequence>MAAFDTPWMMSSTPGSSRRDDDGGSLASNDPNPPTVAAFSPVTLSHATSANKQRSTILVHQKSPLLIATPPQITRALAYSHPFLLPLNKLAGLLTWTSGDPWESFLLLAGFWGVVLYGDVVMRYAGPVAIVMGLILGMYSRRYSPLSSTSWTGEKPKKGHKKTDSEATNTKHQKTLDEIVETLKVFTSRCNVLLDPLLELTDFLSTQRTATSATTRPALTTLLIRILLITPLWIVLTLRPIQIITTKRMVLVAGTLFLTWHSRPNRVSRAILWRSALIRRMLATLTGLHFSDNLTPPPPASDAPPLPPRKQTEYQEKASLAASAAAKRRPDAPGVRFTFILYENQRRWVALGWTTSLFAYERAAWTDEHLNVAPAREDFELPDVEGGAARWRWAEGSKWLVEGAGEFDEGGVKAKPETTDGGQGWIYYDNKWQNGRRGQDGWGRYTRRRKWYRDAELVEVSPSTEITPSPTPTRDSPRAQQTPISAPLFSEPLQDNLEYTDKASIRSGKSKAESTSKSDGSSTKSSGFKSRPANLRRRGTGSSLSIASDDERVPRAREADWGIADDVRMGLE</sequence>
<feature type="compositionally biased region" description="Basic and acidic residues" evidence="5">
    <location>
        <begin position="549"/>
        <end position="572"/>
    </location>
</feature>
<dbReference type="AlphaFoldDB" id="A0A2J6SYG1"/>
<dbReference type="InterPro" id="IPR052646">
    <property type="entry name" value="Peroxisomal_PEX28-32"/>
</dbReference>
<dbReference type="GeneID" id="36589085"/>
<accession>A0A2J6SYG1</accession>
<feature type="transmembrane region" description="Helical" evidence="6">
    <location>
        <begin position="222"/>
        <end position="241"/>
    </location>
</feature>
<feature type="region of interest" description="Disordered" evidence="5">
    <location>
        <begin position="458"/>
        <end position="572"/>
    </location>
</feature>
<dbReference type="GO" id="GO:0007031">
    <property type="term" value="P:peroxisome organization"/>
    <property type="evidence" value="ECO:0007669"/>
    <property type="project" value="TreeGrafter"/>
</dbReference>
<evidence type="ECO:0000256" key="2">
    <source>
        <dbReference type="ARBA" id="ARBA00022692"/>
    </source>
</evidence>
<feature type="domain" description="Peroxin/Ferlin" evidence="7">
    <location>
        <begin position="334"/>
        <end position="402"/>
    </location>
</feature>
<dbReference type="STRING" id="1095630.A0A2J6SYG1"/>
<feature type="transmembrane region" description="Helical" evidence="6">
    <location>
        <begin position="121"/>
        <end position="139"/>
    </location>
</feature>
<feature type="compositionally biased region" description="Pro residues" evidence="5">
    <location>
        <begin position="295"/>
        <end position="308"/>
    </location>
</feature>
<dbReference type="PANTHER" id="PTHR31679:SF2">
    <property type="entry name" value="PEROXISOMAL MEMBRANE PROTEIN PEX30-RELATED"/>
    <property type="match status" value="1"/>
</dbReference>
<dbReference type="Proteomes" id="UP000235371">
    <property type="component" value="Unassembled WGS sequence"/>
</dbReference>
<proteinExistence type="predicted"/>
<evidence type="ECO:0000259" key="7">
    <source>
        <dbReference type="SMART" id="SM00693"/>
    </source>
</evidence>
<keyword evidence="4 6" id="KW-0472">Membrane</keyword>
<dbReference type="EMBL" id="KZ613854">
    <property type="protein sequence ID" value="PMD55818.1"/>
    <property type="molecule type" value="Genomic_DNA"/>
</dbReference>
<evidence type="ECO:0000256" key="5">
    <source>
        <dbReference type="SAM" id="MobiDB-lite"/>
    </source>
</evidence>
<gene>
    <name evidence="8" type="ORF">K444DRAFT_616885</name>
</gene>
<evidence type="ECO:0000256" key="1">
    <source>
        <dbReference type="ARBA" id="ARBA00004127"/>
    </source>
</evidence>
<evidence type="ECO:0000313" key="8">
    <source>
        <dbReference type="EMBL" id="PMD55818.1"/>
    </source>
</evidence>
<keyword evidence="2 6" id="KW-0812">Transmembrane</keyword>
<dbReference type="InParanoid" id="A0A2J6SYG1"/>
<dbReference type="InterPro" id="IPR006614">
    <property type="entry name" value="Peroxin/Ferlin"/>
</dbReference>
<protein>
    <submittedName>
        <fullName evidence="8">Pex24p-domain-containing protein</fullName>
    </submittedName>
</protein>
<feature type="compositionally biased region" description="Low complexity" evidence="5">
    <location>
        <begin position="517"/>
        <end position="530"/>
    </location>
</feature>
<dbReference type="GO" id="GO:0012505">
    <property type="term" value="C:endomembrane system"/>
    <property type="evidence" value="ECO:0007669"/>
    <property type="project" value="UniProtKB-SubCell"/>
</dbReference>
<feature type="region of interest" description="Disordered" evidence="5">
    <location>
        <begin position="147"/>
        <end position="171"/>
    </location>
</feature>
<evidence type="ECO:0000256" key="4">
    <source>
        <dbReference type="ARBA" id="ARBA00023136"/>
    </source>
</evidence>
<dbReference type="SMART" id="SM00693">
    <property type="entry name" value="DysFN"/>
    <property type="match status" value="1"/>
</dbReference>
<dbReference type="RefSeq" id="XP_024732722.1">
    <property type="nucleotide sequence ID" value="XM_024881008.1"/>
</dbReference>
<feature type="region of interest" description="Disordered" evidence="5">
    <location>
        <begin position="293"/>
        <end position="314"/>
    </location>
</feature>
<dbReference type="OrthoDB" id="5586090at2759"/>
<evidence type="ECO:0000313" key="9">
    <source>
        <dbReference type="Proteomes" id="UP000235371"/>
    </source>
</evidence>
<feature type="compositionally biased region" description="Low complexity" evidence="5">
    <location>
        <begin position="461"/>
        <end position="474"/>
    </location>
</feature>
<evidence type="ECO:0000256" key="6">
    <source>
        <dbReference type="SAM" id="Phobius"/>
    </source>
</evidence>
<reference evidence="8 9" key="1">
    <citation type="submission" date="2016-04" db="EMBL/GenBank/DDBJ databases">
        <title>A degradative enzymes factory behind the ericoid mycorrhizal symbiosis.</title>
        <authorList>
            <consortium name="DOE Joint Genome Institute"/>
            <person name="Martino E."/>
            <person name="Morin E."/>
            <person name="Grelet G."/>
            <person name="Kuo A."/>
            <person name="Kohler A."/>
            <person name="Daghino S."/>
            <person name="Barry K."/>
            <person name="Choi C."/>
            <person name="Cichocki N."/>
            <person name="Clum A."/>
            <person name="Copeland A."/>
            <person name="Hainaut M."/>
            <person name="Haridas S."/>
            <person name="Labutti K."/>
            <person name="Lindquist E."/>
            <person name="Lipzen A."/>
            <person name="Khouja H.-R."/>
            <person name="Murat C."/>
            <person name="Ohm R."/>
            <person name="Olson A."/>
            <person name="Spatafora J."/>
            <person name="Veneault-Fourrey C."/>
            <person name="Henrissat B."/>
            <person name="Grigoriev I."/>
            <person name="Martin F."/>
            <person name="Perotto S."/>
        </authorList>
    </citation>
    <scope>NUCLEOTIDE SEQUENCE [LARGE SCALE GENOMIC DNA]</scope>
    <source>
        <strain evidence="8 9">E</strain>
    </source>
</reference>
<evidence type="ECO:0000256" key="3">
    <source>
        <dbReference type="ARBA" id="ARBA00022989"/>
    </source>
</evidence>
<feature type="compositionally biased region" description="Basic and acidic residues" evidence="5">
    <location>
        <begin position="499"/>
        <end position="516"/>
    </location>
</feature>
<name>A0A2J6SYG1_9HELO</name>
<organism evidence="8 9">
    <name type="scientific">Hyaloscypha bicolor E</name>
    <dbReference type="NCBI Taxonomy" id="1095630"/>
    <lineage>
        <taxon>Eukaryota</taxon>
        <taxon>Fungi</taxon>
        <taxon>Dikarya</taxon>
        <taxon>Ascomycota</taxon>
        <taxon>Pezizomycotina</taxon>
        <taxon>Leotiomycetes</taxon>
        <taxon>Helotiales</taxon>
        <taxon>Hyaloscyphaceae</taxon>
        <taxon>Hyaloscypha</taxon>
        <taxon>Hyaloscypha bicolor</taxon>
    </lineage>
</organism>
<keyword evidence="9" id="KW-1185">Reference proteome</keyword>
<dbReference type="Pfam" id="PF06398">
    <property type="entry name" value="Pex24p"/>
    <property type="match status" value="1"/>
</dbReference>
<feature type="region of interest" description="Disordered" evidence="5">
    <location>
        <begin position="1"/>
        <end position="32"/>
    </location>
</feature>
<keyword evidence="3 6" id="KW-1133">Transmembrane helix</keyword>
<comment type="subcellular location">
    <subcellularLocation>
        <location evidence="1">Endomembrane system</location>
        <topology evidence="1">Multi-pass membrane protein</topology>
    </subcellularLocation>
</comment>
<dbReference type="PANTHER" id="PTHR31679">
    <property type="entry name" value="PEROXISOMAL MEMBRANE PROTEIN PEX30-RELATED"/>
    <property type="match status" value="1"/>
</dbReference>
<dbReference type="InterPro" id="IPR010482">
    <property type="entry name" value="TECPR1-like_DysF"/>
</dbReference>